<gene>
    <name evidence="8" type="ORF">CUJ83_00330</name>
</gene>
<sequence>MGDIIMQIDEEAKKILEKRISKAIDSIDIHSNEKQEIENELRSHFYDASLSKAQKRGSNIIEKVDVDAALEESDDPEDIAAEYVKLHADTLERAGLLSRTAAFFIDLIIVVACVSILIAPIAIPLGILSFTPGTGSTSIIAVTLWKGLGIGLYFNEIPGLTYTIISFILGAGALIVFVTYFVVIEGRYGYTPGKRLLRLKVLKEDGTRIGYKESILRNLPKFFNNLILLDALIMLIVFRKTKQRAFDKIAGTIVVHAGKPSDKNIGLFEVWKR</sequence>
<keyword evidence="4 6" id="KW-1133">Transmembrane helix</keyword>
<protein>
    <recommendedName>
        <fullName evidence="7">RDD domain-containing protein</fullName>
    </recommendedName>
</protein>
<feature type="transmembrane region" description="Helical" evidence="6">
    <location>
        <begin position="101"/>
        <end position="123"/>
    </location>
</feature>
<comment type="subcellular location">
    <subcellularLocation>
        <location evidence="1">Cell membrane</location>
        <topology evidence="1">Multi-pass membrane protein</topology>
    </subcellularLocation>
</comment>
<comment type="caution">
    <text evidence="8">The sequence shown here is derived from an EMBL/GenBank/DDBJ whole genome shotgun (WGS) entry which is preliminary data.</text>
</comment>
<evidence type="ECO:0000259" key="7">
    <source>
        <dbReference type="Pfam" id="PF06271"/>
    </source>
</evidence>
<evidence type="ECO:0000256" key="4">
    <source>
        <dbReference type="ARBA" id="ARBA00022989"/>
    </source>
</evidence>
<evidence type="ECO:0000313" key="9">
    <source>
        <dbReference type="Proteomes" id="UP001320159"/>
    </source>
</evidence>
<dbReference type="Proteomes" id="UP001320159">
    <property type="component" value="Unassembled WGS sequence"/>
</dbReference>
<evidence type="ECO:0000256" key="1">
    <source>
        <dbReference type="ARBA" id="ARBA00004651"/>
    </source>
</evidence>
<feature type="domain" description="RDD" evidence="7">
    <location>
        <begin position="94"/>
        <end position="251"/>
    </location>
</feature>
<keyword evidence="5 6" id="KW-0472">Membrane</keyword>
<reference evidence="8 9" key="1">
    <citation type="submission" date="2017-11" db="EMBL/GenBank/DDBJ databases">
        <title>Isolation and Characterization of Family Methanocellaceae Species from Potential Methane Hydrate Area Offshore Southwestern Taiwan.</title>
        <authorList>
            <person name="Zhang W.-L."/>
            <person name="Chen W.-C."/>
            <person name="Lai M.-C."/>
            <person name="Chen S.-C."/>
        </authorList>
    </citation>
    <scope>NUCLEOTIDE SEQUENCE [LARGE SCALE GENOMIC DNA]</scope>
    <source>
        <strain evidence="8 9">CWC-04</strain>
    </source>
</reference>
<evidence type="ECO:0000256" key="6">
    <source>
        <dbReference type="SAM" id="Phobius"/>
    </source>
</evidence>
<evidence type="ECO:0000256" key="2">
    <source>
        <dbReference type="ARBA" id="ARBA00022475"/>
    </source>
</evidence>
<accession>A0AAP2W5K0</accession>
<proteinExistence type="predicted"/>
<feature type="transmembrane region" description="Helical" evidence="6">
    <location>
        <begin position="135"/>
        <end position="154"/>
    </location>
</feature>
<evidence type="ECO:0000256" key="3">
    <source>
        <dbReference type="ARBA" id="ARBA00022692"/>
    </source>
</evidence>
<dbReference type="InterPro" id="IPR010432">
    <property type="entry name" value="RDD"/>
</dbReference>
<dbReference type="AlphaFoldDB" id="A0AAP2W5K0"/>
<feature type="transmembrane region" description="Helical" evidence="6">
    <location>
        <begin position="161"/>
        <end position="183"/>
    </location>
</feature>
<evidence type="ECO:0000313" key="8">
    <source>
        <dbReference type="EMBL" id="MCD1293444.1"/>
    </source>
</evidence>
<dbReference type="PANTHER" id="PTHR36115">
    <property type="entry name" value="PROLINE-RICH ANTIGEN HOMOLOG-RELATED"/>
    <property type="match status" value="1"/>
</dbReference>
<dbReference type="GO" id="GO:0005886">
    <property type="term" value="C:plasma membrane"/>
    <property type="evidence" value="ECO:0007669"/>
    <property type="project" value="UniProtKB-SubCell"/>
</dbReference>
<evidence type="ECO:0000256" key="5">
    <source>
        <dbReference type="ARBA" id="ARBA00023136"/>
    </source>
</evidence>
<dbReference type="InterPro" id="IPR051791">
    <property type="entry name" value="Pra-immunoreactive"/>
</dbReference>
<keyword evidence="3 6" id="KW-0812">Transmembrane</keyword>
<name>A0AAP2W5K0_9EURY</name>
<dbReference type="EMBL" id="PGCK01000001">
    <property type="protein sequence ID" value="MCD1293444.1"/>
    <property type="molecule type" value="Genomic_DNA"/>
</dbReference>
<dbReference type="Pfam" id="PF06271">
    <property type="entry name" value="RDD"/>
    <property type="match status" value="1"/>
</dbReference>
<feature type="transmembrane region" description="Helical" evidence="6">
    <location>
        <begin position="222"/>
        <end position="238"/>
    </location>
</feature>
<organism evidence="8 9">
    <name type="scientific">Methanooceanicella nereidis</name>
    <dbReference type="NCBI Taxonomy" id="2052831"/>
    <lineage>
        <taxon>Archaea</taxon>
        <taxon>Methanobacteriati</taxon>
        <taxon>Methanobacteriota</taxon>
        <taxon>Stenosarchaea group</taxon>
        <taxon>Methanomicrobia</taxon>
        <taxon>Methanocellales</taxon>
        <taxon>Methanocellaceae</taxon>
        <taxon>Methanooceanicella</taxon>
    </lineage>
</organism>
<dbReference type="PANTHER" id="PTHR36115:SF9">
    <property type="entry name" value="LMO1584 PROTEIN"/>
    <property type="match status" value="1"/>
</dbReference>
<keyword evidence="2" id="KW-1003">Cell membrane</keyword>
<keyword evidence="9" id="KW-1185">Reference proteome</keyword>